<dbReference type="FunFam" id="3.40.1350.10:FF:000008">
    <property type="entry name" value="tRNA-splicing endonuclease subunit Sen34"/>
    <property type="match status" value="1"/>
</dbReference>
<comment type="similarity">
    <text evidence="1 5">Belongs to the tRNA-intron endonuclease family.</text>
</comment>
<dbReference type="InterPro" id="IPR059049">
    <property type="entry name" value="TSEN34_N"/>
</dbReference>
<dbReference type="GO" id="GO:0003676">
    <property type="term" value="F:nucleic acid binding"/>
    <property type="evidence" value="ECO:0007669"/>
    <property type="project" value="InterPro"/>
</dbReference>
<dbReference type="GO" id="GO:0000379">
    <property type="term" value="P:tRNA-type intron splice site recognition and cleavage"/>
    <property type="evidence" value="ECO:0007669"/>
    <property type="project" value="UniProtKB-UniRule"/>
</dbReference>
<dbReference type="PANTHER" id="PTHR13070">
    <property type="entry name" value="TRNA-SPLICING ENDONUCLEASE SUBUNIT SEN34-RELATED"/>
    <property type="match status" value="1"/>
</dbReference>
<evidence type="ECO:0000256" key="1">
    <source>
        <dbReference type="ARBA" id="ARBA00008078"/>
    </source>
</evidence>
<feature type="domain" description="TSEN34 N-terminal" evidence="8">
    <location>
        <begin position="11"/>
        <end position="80"/>
    </location>
</feature>
<dbReference type="EC" id="4.6.1.16" evidence="5"/>
<dbReference type="CDD" id="cd22363">
    <property type="entry name" value="tRNA-intron_lyase_C"/>
    <property type="match status" value="1"/>
</dbReference>
<dbReference type="Gene3D" id="3.40.1350.10">
    <property type="match status" value="1"/>
</dbReference>
<sequence length="312" mass="35342">MPHKSVIKEPVPISYVGGRYLLFDIDVVTHLRRAHHICGTLMGTLPQIPQQNLFLGLPLELMKEEVKILVDRGYAHIVDDREWHKKYQNFHGNERKLYLDSIRSEGMKLSQAAANVQQKRTQAALDNIGRDVQKEDMFNESLESKYISSSTDVLTTSACEAPKIFINICRTSNDNVSNNTSKAIQPYAITPTISYSQSSFRNNVSVEEIELPHSFHLYKDLYDRGYFILPGLRFGCNYNVYPGDPLRYHSHFIAVGYQWDQDIPVFDIVGGGRLGTAVKKGFLIGGLDPESKDDEGGEKNHVRTFAIEWGGM</sequence>
<evidence type="ECO:0000256" key="2">
    <source>
        <dbReference type="ARBA" id="ARBA00022694"/>
    </source>
</evidence>
<keyword evidence="2 5" id="KW-0819">tRNA processing</keyword>
<dbReference type="GO" id="GO:0000213">
    <property type="term" value="F:tRNA-intron lyase activity"/>
    <property type="evidence" value="ECO:0007669"/>
    <property type="project" value="UniProtKB-UniRule"/>
</dbReference>
<dbReference type="AlphaFoldDB" id="A0A381L6Y3"/>
<evidence type="ECO:0000313" key="9">
    <source>
        <dbReference type="EMBL" id="SUZ09280.1"/>
    </source>
</evidence>
<comment type="function">
    <text evidence="4">Constitutes one of the two catalytic subunit of the tRNA-splicing endonuclease complex, a complex responsible for identification and cleavage of the splice sites in pre-tRNA. It cleaves pre-tRNA at the 5'- and 3'-splice sites to release the intron. The products are an intron and two tRNA half-molecules bearing 2',3'-cyclic phosphate and 5'-OH termini. There are no conserved sequences at the splice sites, but the intron is invariably located at the same site in the gene, placing the splice sites an invariant distance from the constant structural features of the tRNA body. It probably carries the active site for 3'-splice site cleavage.</text>
</comment>
<keyword evidence="3 5" id="KW-0456">Lyase</keyword>
<evidence type="ECO:0000256" key="3">
    <source>
        <dbReference type="ARBA" id="ARBA00023239"/>
    </source>
</evidence>
<dbReference type="Pfam" id="PF01974">
    <property type="entry name" value="tRNA_int_endo"/>
    <property type="match status" value="1"/>
</dbReference>
<dbReference type="PANTHER" id="PTHR13070:SF0">
    <property type="entry name" value="TRNA-SPLICING ENDONUCLEASE SUBUNIT SEN34"/>
    <property type="match status" value="1"/>
</dbReference>
<dbReference type="EMBL" id="UIGY01000046">
    <property type="protein sequence ID" value="SUZ09280.1"/>
    <property type="molecule type" value="Genomic_DNA"/>
</dbReference>
<evidence type="ECO:0000259" key="8">
    <source>
        <dbReference type="Pfam" id="PF26577"/>
    </source>
</evidence>
<dbReference type="OrthoDB" id="48041at2759"/>
<feature type="active site" evidence="6">
    <location>
        <position position="249"/>
    </location>
</feature>
<accession>A0A381L6Y3</accession>
<feature type="active site" evidence="6">
    <location>
        <position position="241"/>
    </location>
</feature>
<dbReference type="InterPro" id="IPR006677">
    <property type="entry name" value="tRNA_intron_Endonuc_cat-like"/>
</dbReference>
<dbReference type="InterPro" id="IPR011856">
    <property type="entry name" value="tRNA_endonuc-like_dom_sf"/>
</dbReference>
<evidence type="ECO:0000256" key="6">
    <source>
        <dbReference type="PIRSR" id="PIRSR017250-50"/>
    </source>
</evidence>
<dbReference type="SUPFAM" id="SSF53032">
    <property type="entry name" value="tRNA-intron endonuclease catalytic domain-like"/>
    <property type="match status" value="1"/>
</dbReference>
<organism evidence="9">
    <name type="scientific">Blumeria graminis f. sp. tritici 96224</name>
    <dbReference type="NCBI Taxonomy" id="1268274"/>
    <lineage>
        <taxon>Eukaryota</taxon>
        <taxon>Fungi</taxon>
        <taxon>Dikarya</taxon>
        <taxon>Ascomycota</taxon>
        <taxon>Pezizomycotina</taxon>
        <taxon>Leotiomycetes</taxon>
        <taxon>Erysiphales</taxon>
        <taxon>Erysiphaceae</taxon>
        <taxon>Blumeria</taxon>
    </lineage>
</organism>
<evidence type="ECO:0000256" key="5">
    <source>
        <dbReference type="PIRNR" id="PIRNR017250"/>
    </source>
</evidence>
<protein>
    <recommendedName>
        <fullName evidence="5">tRNA-splicing endonuclease subunit Sen34</fullName>
        <ecNumber evidence="5">4.6.1.16</ecNumber>
    </recommendedName>
</protein>
<gene>
    <name evidence="9" type="ORF">BGT96224V2_LOCUS2423</name>
</gene>
<feature type="domain" description="tRNA intron endonuclease catalytic" evidence="7">
    <location>
        <begin position="214"/>
        <end position="289"/>
    </location>
</feature>
<feature type="active site" evidence="6">
    <location>
        <position position="280"/>
    </location>
</feature>
<proteinExistence type="inferred from homology"/>
<evidence type="ECO:0000259" key="7">
    <source>
        <dbReference type="Pfam" id="PF01974"/>
    </source>
</evidence>
<dbReference type="Pfam" id="PF26577">
    <property type="entry name" value="TSEN34_N"/>
    <property type="match status" value="1"/>
</dbReference>
<reference evidence="9" key="1">
    <citation type="submission" date="2018-07" db="EMBL/GenBank/DDBJ databases">
        <authorList>
            <person name="Quirk P.G."/>
            <person name="Krulwich T.A."/>
        </authorList>
    </citation>
    <scope>NUCLEOTIDE SEQUENCE</scope>
    <source>
        <strain evidence="9">96224</strain>
    </source>
</reference>
<dbReference type="InterPro" id="IPR036167">
    <property type="entry name" value="tRNA_intron_Endo_cat-like_sf"/>
</dbReference>
<evidence type="ECO:0000256" key="4">
    <source>
        <dbReference type="ARBA" id="ARBA00059865"/>
    </source>
</evidence>
<name>A0A381L6Y3_BLUGR</name>
<dbReference type="GO" id="GO:0000214">
    <property type="term" value="C:tRNA-intron endonuclease complex"/>
    <property type="evidence" value="ECO:0007669"/>
    <property type="project" value="UniProtKB-UniRule"/>
</dbReference>
<dbReference type="PIRSF" id="PIRSF017250">
    <property type="entry name" value="tRNA_splic_SEN34"/>
    <property type="match status" value="1"/>
</dbReference>
<dbReference type="InterPro" id="IPR016690">
    <property type="entry name" value="TSEN34"/>
</dbReference>